<dbReference type="PANTHER" id="PTHR31717:SF60">
    <property type="entry name" value="B-BOX TYPE ZINC FINGER FAMILY PROTEIN"/>
    <property type="match status" value="1"/>
</dbReference>
<evidence type="ECO:0000313" key="8">
    <source>
        <dbReference type="Proteomes" id="UP001279734"/>
    </source>
</evidence>
<accession>A0AAD3SJW3</accession>
<dbReference type="GO" id="GO:0008270">
    <property type="term" value="F:zinc ion binding"/>
    <property type="evidence" value="ECO:0007669"/>
    <property type="project" value="UniProtKB-KW"/>
</dbReference>
<evidence type="ECO:0000259" key="6">
    <source>
        <dbReference type="PROSITE" id="PS50119"/>
    </source>
</evidence>
<protein>
    <recommendedName>
        <fullName evidence="6">B box-type domain-containing protein</fullName>
    </recommendedName>
</protein>
<evidence type="ECO:0000256" key="1">
    <source>
        <dbReference type="ARBA" id="ARBA00022723"/>
    </source>
</evidence>
<proteinExistence type="predicted"/>
<sequence length="118" mass="12543">MTSCELCRSPATMFCASDQASLCWVCDSEVHSANFLVARHSRSLLCQVCQSTTPWSASGAKLGQTVSVCKNCVGAADRVLSGGALFQLPTPPDGGGSYDDTDDEDALVVDADYDDERR</sequence>
<evidence type="ECO:0000256" key="4">
    <source>
        <dbReference type="PROSITE-ProRule" id="PRU00024"/>
    </source>
</evidence>
<dbReference type="CDD" id="cd19821">
    <property type="entry name" value="Bbox1_BBX-like"/>
    <property type="match status" value="1"/>
</dbReference>
<dbReference type="Proteomes" id="UP001279734">
    <property type="component" value="Unassembled WGS sequence"/>
</dbReference>
<keyword evidence="2 4" id="KW-0863">Zinc-finger</keyword>
<feature type="region of interest" description="Disordered" evidence="5">
    <location>
        <begin position="87"/>
        <end position="118"/>
    </location>
</feature>
<keyword evidence="8" id="KW-1185">Reference proteome</keyword>
<reference evidence="7" key="1">
    <citation type="submission" date="2023-05" db="EMBL/GenBank/DDBJ databases">
        <title>Nepenthes gracilis genome sequencing.</title>
        <authorList>
            <person name="Fukushima K."/>
        </authorList>
    </citation>
    <scope>NUCLEOTIDE SEQUENCE</scope>
    <source>
        <strain evidence="7">SING2019-196</strain>
    </source>
</reference>
<dbReference type="InterPro" id="IPR049808">
    <property type="entry name" value="CONSTANS-like_Bbox1"/>
</dbReference>
<name>A0AAD3SJW3_NEPGR</name>
<dbReference type="AlphaFoldDB" id="A0AAD3SJW3"/>
<dbReference type="PROSITE" id="PS50119">
    <property type="entry name" value="ZF_BBOX"/>
    <property type="match status" value="1"/>
</dbReference>
<dbReference type="Pfam" id="PF00643">
    <property type="entry name" value="zf-B_box"/>
    <property type="match status" value="1"/>
</dbReference>
<keyword evidence="1" id="KW-0479">Metal-binding</keyword>
<comment type="caution">
    <text evidence="7">The sequence shown here is derived from an EMBL/GenBank/DDBJ whole genome shotgun (WGS) entry which is preliminary data.</text>
</comment>
<keyword evidence="3" id="KW-0862">Zinc</keyword>
<evidence type="ECO:0000256" key="3">
    <source>
        <dbReference type="ARBA" id="ARBA00022833"/>
    </source>
</evidence>
<dbReference type="SMART" id="SM00336">
    <property type="entry name" value="BBOX"/>
    <property type="match status" value="1"/>
</dbReference>
<evidence type="ECO:0000313" key="7">
    <source>
        <dbReference type="EMBL" id="GMH12064.1"/>
    </source>
</evidence>
<evidence type="ECO:0000256" key="5">
    <source>
        <dbReference type="SAM" id="MobiDB-lite"/>
    </source>
</evidence>
<dbReference type="EMBL" id="BSYO01000011">
    <property type="protein sequence ID" value="GMH12064.1"/>
    <property type="molecule type" value="Genomic_DNA"/>
</dbReference>
<dbReference type="InterPro" id="IPR000315">
    <property type="entry name" value="Znf_B-box"/>
</dbReference>
<dbReference type="PANTHER" id="PTHR31717">
    <property type="entry name" value="ZINC FINGER PROTEIN CONSTANS-LIKE 10"/>
    <property type="match status" value="1"/>
</dbReference>
<evidence type="ECO:0000256" key="2">
    <source>
        <dbReference type="ARBA" id="ARBA00022771"/>
    </source>
</evidence>
<feature type="domain" description="B box-type" evidence="6">
    <location>
        <begin position="1"/>
        <end position="45"/>
    </location>
</feature>
<organism evidence="7 8">
    <name type="scientific">Nepenthes gracilis</name>
    <name type="common">Slender pitcher plant</name>
    <dbReference type="NCBI Taxonomy" id="150966"/>
    <lineage>
        <taxon>Eukaryota</taxon>
        <taxon>Viridiplantae</taxon>
        <taxon>Streptophyta</taxon>
        <taxon>Embryophyta</taxon>
        <taxon>Tracheophyta</taxon>
        <taxon>Spermatophyta</taxon>
        <taxon>Magnoliopsida</taxon>
        <taxon>eudicotyledons</taxon>
        <taxon>Gunneridae</taxon>
        <taxon>Pentapetalae</taxon>
        <taxon>Caryophyllales</taxon>
        <taxon>Nepenthaceae</taxon>
        <taxon>Nepenthes</taxon>
    </lineage>
</organism>
<feature type="compositionally biased region" description="Acidic residues" evidence="5">
    <location>
        <begin position="99"/>
        <end position="118"/>
    </location>
</feature>
<gene>
    <name evidence="7" type="ORF">Nepgr_013905</name>
</gene>